<evidence type="ECO:0000313" key="1">
    <source>
        <dbReference type="EMBL" id="MEJ8638560.1"/>
    </source>
</evidence>
<name>A0ACC6Q4R3_9ACTN</name>
<dbReference type="Proteomes" id="UP001377168">
    <property type="component" value="Unassembled WGS sequence"/>
</dbReference>
<accession>A0ACC6Q4R3</accession>
<reference evidence="1" key="1">
    <citation type="submission" date="2024-03" db="EMBL/GenBank/DDBJ databases">
        <title>Novel Streptomyces species of biotechnological and ecological value are a feature of Machair soil.</title>
        <authorList>
            <person name="Prole J.R."/>
            <person name="Goodfellow M."/>
            <person name="Allenby N."/>
            <person name="Ward A.C."/>
        </authorList>
    </citation>
    <scope>NUCLEOTIDE SEQUENCE</scope>
    <source>
        <strain evidence="1">MS2.AVA.5</strain>
    </source>
</reference>
<protein>
    <submittedName>
        <fullName evidence="1">ThuA domain-containing protein</fullName>
    </submittedName>
</protein>
<proteinExistence type="predicted"/>
<organism evidence="1 2">
    <name type="scientific">Streptomyces achmelvichensis</name>
    <dbReference type="NCBI Taxonomy" id="3134111"/>
    <lineage>
        <taxon>Bacteria</taxon>
        <taxon>Bacillati</taxon>
        <taxon>Actinomycetota</taxon>
        <taxon>Actinomycetes</taxon>
        <taxon>Kitasatosporales</taxon>
        <taxon>Streptomycetaceae</taxon>
        <taxon>Streptomyces</taxon>
    </lineage>
</organism>
<comment type="caution">
    <text evidence="1">The sequence shown here is derived from an EMBL/GenBank/DDBJ whole genome shotgun (WGS) entry which is preliminary data.</text>
</comment>
<sequence length="215" mass="23013">MRILVFTRTAGYRHASIPDGIRAFTALGEEHGFAVDATEEAGALARPLGGYGAVVFLSTSGEVLTPEARSGLMAYCAAGGGFMGVHAAACTEEGWPFFGGLLGAHFVRHPRLQPGTVVVEDADHPATRHLPGRWPVTDEWYDFDKSPRGAVRVLASADEASYEGGGMGRDHPLAWCHTHAGARVFYTALGHSPEVYADPDYRAHLLGGLQSVLRR</sequence>
<evidence type="ECO:0000313" key="2">
    <source>
        <dbReference type="Proteomes" id="UP001377168"/>
    </source>
</evidence>
<keyword evidence="2" id="KW-1185">Reference proteome</keyword>
<dbReference type="EMBL" id="JBBKAJ010000022">
    <property type="protein sequence ID" value="MEJ8638560.1"/>
    <property type="molecule type" value="Genomic_DNA"/>
</dbReference>
<gene>
    <name evidence="1" type="ORF">WKI67_34910</name>
</gene>